<comment type="caution">
    <text evidence="2">The sequence shown here is derived from an EMBL/GenBank/DDBJ whole genome shotgun (WGS) entry which is preliminary data.</text>
</comment>
<reference evidence="3" key="1">
    <citation type="journal article" date="2019" name="Int. J. Syst. Evol. Microbiol.">
        <title>The Global Catalogue of Microorganisms (GCM) 10K type strain sequencing project: providing services to taxonomists for standard genome sequencing and annotation.</title>
        <authorList>
            <consortium name="The Broad Institute Genomics Platform"/>
            <consortium name="The Broad Institute Genome Sequencing Center for Infectious Disease"/>
            <person name="Wu L."/>
            <person name="Ma J."/>
        </authorList>
    </citation>
    <scope>NUCLEOTIDE SEQUENCE [LARGE SCALE GENOMIC DNA]</scope>
    <source>
        <strain evidence="3">KLKA75</strain>
    </source>
</reference>
<sequence>MPRLTLGRLVTALSLLYSAALVFLFLVPGTGDDGSRQGVMAELVGPASYLLKPLGLAIDTDRPRHSVTIALLVLGLFQAALCRLVLRRRMRSWREPVGDYIRRFSHGPAIFRVAASYAAIVSAVAFWVLSTVVTSDGSMAGIWLFPLLGPAAVPFFLGVDGFGYLTFAGPVQAWLFWRLLRGHRVPGGGVA</sequence>
<keyword evidence="1" id="KW-0812">Transmembrane</keyword>
<organism evidence="2 3">
    <name type="scientific">Actinomadura gamaensis</name>
    <dbReference type="NCBI Taxonomy" id="1763541"/>
    <lineage>
        <taxon>Bacteria</taxon>
        <taxon>Bacillati</taxon>
        <taxon>Actinomycetota</taxon>
        <taxon>Actinomycetes</taxon>
        <taxon>Streptosporangiales</taxon>
        <taxon>Thermomonosporaceae</taxon>
        <taxon>Actinomadura</taxon>
    </lineage>
</organism>
<feature type="transmembrane region" description="Helical" evidence="1">
    <location>
        <begin position="109"/>
        <end position="133"/>
    </location>
</feature>
<proteinExistence type="predicted"/>
<name>A0ABV9U740_9ACTN</name>
<dbReference type="InterPro" id="IPR057702">
    <property type="entry name" value="DUF7942"/>
</dbReference>
<accession>A0ABV9U740</accession>
<evidence type="ECO:0000313" key="3">
    <source>
        <dbReference type="Proteomes" id="UP001595872"/>
    </source>
</evidence>
<dbReference type="EMBL" id="JBHSIT010000012">
    <property type="protein sequence ID" value="MFC4912350.1"/>
    <property type="molecule type" value="Genomic_DNA"/>
</dbReference>
<keyword evidence="1" id="KW-0472">Membrane</keyword>
<dbReference type="RefSeq" id="WP_378262180.1">
    <property type="nucleotide sequence ID" value="NZ_JBHSIT010000012.1"/>
</dbReference>
<dbReference type="Proteomes" id="UP001595872">
    <property type="component" value="Unassembled WGS sequence"/>
</dbReference>
<keyword evidence="3" id="KW-1185">Reference proteome</keyword>
<protein>
    <submittedName>
        <fullName evidence="2">Uncharacterized protein</fullName>
    </submittedName>
</protein>
<dbReference type="Pfam" id="PF25637">
    <property type="entry name" value="DUF7942"/>
    <property type="match status" value="1"/>
</dbReference>
<evidence type="ECO:0000256" key="1">
    <source>
        <dbReference type="SAM" id="Phobius"/>
    </source>
</evidence>
<gene>
    <name evidence="2" type="ORF">ACFPCY_33970</name>
</gene>
<feature type="transmembrane region" description="Helical" evidence="1">
    <location>
        <begin position="65"/>
        <end position="86"/>
    </location>
</feature>
<evidence type="ECO:0000313" key="2">
    <source>
        <dbReference type="EMBL" id="MFC4912350.1"/>
    </source>
</evidence>
<keyword evidence="1" id="KW-1133">Transmembrane helix</keyword>